<dbReference type="GO" id="GO:0008237">
    <property type="term" value="F:metallopeptidase activity"/>
    <property type="evidence" value="ECO:0007669"/>
    <property type="project" value="InterPro"/>
</dbReference>
<dbReference type="EMBL" id="CP112998">
    <property type="protein sequence ID" value="WAC09607.1"/>
    <property type="molecule type" value="Genomic_DNA"/>
</dbReference>
<reference evidence="5" key="1">
    <citation type="submission" date="2022-11" db="EMBL/GenBank/DDBJ databases">
        <title>Dyadobacter pollutisoli sp. nov., isolated from plastic dumped soil.</title>
        <authorList>
            <person name="Kim J.M."/>
            <person name="Kim K.R."/>
            <person name="Lee J.K."/>
            <person name="Hao L."/>
            <person name="Jeon C.O."/>
        </authorList>
    </citation>
    <scope>NUCLEOTIDE SEQUENCE</scope>
    <source>
        <strain evidence="5">U1</strain>
    </source>
</reference>
<comment type="cofactor">
    <cofactor evidence="2">
        <name>Zn(2+)</name>
        <dbReference type="ChEBI" id="CHEBI:29105"/>
    </cofactor>
    <text evidence="2">Binds 1 zinc ion per subunit.</text>
</comment>
<dbReference type="InterPro" id="IPR034015">
    <property type="entry name" value="M1_LTA4H"/>
</dbReference>
<feature type="binding site" evidence="2">
    <location>
        <position position="371"/>
    </location>
    <ligand>
        <name>Zn(2+)</name>
        <dbReference type="ChEBI" id="CHEBI:29105"/>
        <note>catalytic</note>
    </ligand>
</feature>
<accession>A0A9E8N6T6</accession>
<name>A0A9E8N6T6_9BACT</name>
<keyword evidence="3" id="KW-0732">Signal</keyword>
<evidence type="ECO:0000256" key="3">
    <source>
        <dbReference type="SAM" id="SignalP"/>
    </source>
</evidence>
<dbReference type="Pfam" id="PF01433">
    <property type="entry name" value="Peptidase_M1"/>
    <property type="match status" value="1"/>
</dbReference>
<dbReference type="InterPro" id="IPR014782">
    <property type="entry name" value="Peptidase_M1_dom"/>
</dbReference>
<evidence type="ECO:0000313" key="6">
    <source>
        <dbReference type="Proteomes" id="UP001164653"/>
    </source>
</evidence>
<dbReference type="Gene3D" id="1.10.390.10">
    <property type="entry name" value="Neutral Protease Domain 2"/>
    <property type="match status" value="1"/>
</dbReference>
<organism evidence="5 6">
    <name type="scientific">Dyadobacter pollutisoli</name>
    <dbReference type="NCBI Taxonomy" id="2910158"/>
    <lineage>
        <taxon>Bacteria</taxon>
        <taxon>Pseudomonadati</taxon>
        <taxon>Bacteroidota</taxon>
        <taxon>Cytophagia</taxon>
        <taxon>Cytophagales</taxon>
        <taxon>Spirosomataceae</taxon>
        <taxon>Dyadobacter</taxon>
    </lineage>
</organism>
<dbReference type="PANTHER" id="PTHR45726">
    <property type="entry name" value="LEUKOTRIENE A-4 HYDROLASE"/>
    <property type="match status" value="1"/>
</dbReference>
<feature type="chain" id="PRO_5038739742" evidence="3">
    <location>
        <begin position="20"/>
        <end position="618"/>
    </location>
</feature>
<dbReference type="Proteomes" id="UP001164653">
    <property type="component" value="Chromosome"/>
</dbReference>
<dbReference type="PANTHER" id="PTHR45726:SF3">
    <property type="entry name" value="LEUKOTRIENE A-4 HYDROLASE"/>
    <property type="match status" value="1"/>
</dbReference>
<feature type="domain" description="Peptidase M1 membrane alanine aminopeptidase" evidence="4">
    <location>
        <begin position="341"/>
        <end position="488"/>
    </location>
</feature>
<dbReference type="AlphaFoldDB" id="A0A9E8N6T6"/>
<feature type="active site" description="Proton donor" evidence="1">
    <location>
        <position position="430"/>
    </location>
</feature>
<evidence type="ECO:0000256" key="2">
    <source>
        <dbReference type="PIRSR" id="PIRSR634015-3"/>
    </source>
</evidence>
<dbReference type="SUPFAM" id="SSF55486">
    <property type="entry name" value="Metalloproteases ('zincins'), catalytic domain"/>
    <property type="match status" value="1"/>
</dbReference>
<evidence type="ECO:0000256" key="1">
    <source>
        <dbReference type="PIRSR" id="PIRSR634015-1"/>
    </source>
</evidence>
<feature type="binding site" evidence="2">
    <location>
        <position position="352"/>
    </location>
    <ligand>
        <name>Zn(2+)</name>
        <dbReference type="ChEBI" id="CHEBI:29105"/>
        <note>catalytic</note>
    </ligand>
</feature>
<dbReference type="InterPro" id="IPR027268">
    <property type="entry name" value="Peptidase_M4/M1_CTD_sf"/>
</dbReference>
<sequence length="618" mass="71625">MKFKLIALLLTVTVLQVSAQSDRWQQRVKYQMNVEFDADKHQYKGTQKLVYTNNSPDTLHKVFYHLYLNAFQPGSQMDVRSRSISDPDPRVKDRISKLSPTEIGYEKIISLKHNGKSLKYQVVGTILEVTLNEKILPKSQHTFDMEFEAQVPIQIRRMGRNNNEGIDYSMGQWYPKMCEYDYEGWHSNPYIGREFYGIWGDFDVKITLDASYVVAATGYLQNPDKIGHGYTEKEVKHKPGEKLTWHFIAPEVHDFMWAADRDYKHDIVKVDDSLDLHFFYQTDTLAHVWKEMEPLAVRSFKSMNEKFGRYPYKQYSIIQGGDGGMEYPMATLISGRQNLGGLVSVAVHESIHSWFQMLLGTNESKYSWMDEGFTTYAQNIVMAELFPSRTDPQRSSTTSYRNLVKSGLEEPLTTHADHFNTNKAYSVGSYSKGAVFLNQLGYIIGKDKLSVGMKRYFNEWKFKHPNPTDLKRIMEKESGLELDWYWEDFIGTTKTIDYGVKEVFSNGGKTEVVLERIGQMPMPLDVVVSYRNGTQENFYIPLEIMRGEKEEKLYSKTTLMPDWGWTYPQYSFTIDKNPADIEAIVIDPSRRMADIDPDNNVYPVIIKEVPRFKAVKTK</sequence>
<evidence type="ECO:0000259" key="4">
    <source>
        <dbReference type="Pfam" id="PF01433"/>
    </source>
</evidence>
<keyword evidence="6" id="KW-1185">Reference proteome</keyword>
<dbReference type="CDD" id="cd09604">
    <property type="entry name" value="M1_APN_like"/>
    <property type="match status" value="1"/>
</dbReference>
<feature type="binding site" evidence="2">
    <location>
        <position position="348"/>
    </location>
    <ligand>
        <name>Zn(2+)</name>
        <dbReference type="ChEBI" id="CHEBI:29105"/>
        <note>catalytic</note>
    </ligand>
</feature>
<keyword evidence="2" id="KW-0479">Metal-binding</keyword>
<proteinExistence type="predicted"/>
<dbReference type="GO" id="GO:0008270">
    <property type="term" value="F:zinc ion binding"/>
    <property type="evidence" value="ECO:0007669"/>
    <property type="project" value="InterPro"/>
</dbReference>
<gene>
    <name evidence="5" type="ORF">ON006_17795</name>
</gene>
<dbReference type="RefSeq" id="WP_244820723.1">
    <property type="nucleotide sequence ID" value="NZ_CP112998.1"/>
</dbReference>
<protein>
    <submittedName>
        <fullName evidence="5">M1 family metallopeptidase</fullName>
    </submittedName>
</protein>
<evidence type="ECO:0000313" key="5">
    <source>
        <dbReference type="EMBL" id="WAC09607.1"/>
    </source>
</evidence>
<feature type="active site" description="Proton acceptor" evidence="1">
    <location>
        <position position="349"/>
    </location>
</feature>
<feature type="signal peptide" evidence="3">
    <location>
        <begin position="1"/>
        <end position="19"/>
    </location>
</feature>
<dbReference type="KEGG" id="dpf:ON006_17795"/>
<keyword evidence="2" id="KW-0862">Zinc</keyword>